<evidence type="ECO:0008006" key="3">
    <source>
        <dbReference type="Google" id="ProtNLM"/>
    </source>
</evidence>
<dbReference type="EMBL" id="SRRT01000013">
    <property type="protein sequence ID" value="TGN72265.1"/>
    <property type="molecule type" value="Genomic_DNA"/>
</dbReference>
<comment type="caution">
    <text evidence="1">The sequence shown here is derived from an EMBL/GenBank/DDBJ whole genome shotgun (WGS) entry which is preliminary data.</text>
</comment>
<dbReference type="Proteomes" id="UP000298159">
    <property type="component" value="Unassembled WGS sequence"/>
</dbReference>
<dbReference type="InterPro" id="IPR027417">
    <property type="entry name" value="P-loop_NTPase"/>
</dbReference>
<accession>A0A4Z1CU56</accession>
<dbReference type="SUPFAM" id="SSF52540">
    <property type="entry name" value="P-loop containing nucleoside triphosphate hydrolases"/>
    <property type="match status" value="1"/>
</dbReference>
<sequence length="232" mass="25036">MDWTEKNPLPEEGRTITFVGKGGSAKSTTLAHLLRNWKEMGIPAVAHDADDSDGQEEPGSLLAWAEMLPVHGEGLGAPVYRAPAAPSLKAEVDRLRPPRGLSLIDTKAWDRGKQNSHLAAIRSSDLLVLALYPSGMEKFRGASILGAMDEVETMSGHRPHVVCLLTRFNPSAGAADGVRKELVDEGLHVLTSEIPASESKTGYAQSFGTVPRLKAESDMHKLAKELLVEVTR</sequence>
<dbReference type="Gene3D" id="3.40.50.300">
    <property type="entry name" value="P-loop containing nucleotide triphosphate hydrolases"/>
    <property type="match status" value="1"/>
</dbReference>
<proteinExistence type="predicted"/>
<dbReference type="AlphaFoldDB" id="A0A4Z1CU56"/>
<reference evidence="1 2" key="1">
    <citation type="submission" date="2019-04" db="EMBL/GenBank/DDBJ databases">
        <title>Streptomyces sp. nov. Bv016 isolated from bark of Buahinia variegata.</title>
        <authorList>
            <person name="Kanchanasin P."/>
            <person name="Tanasupawat S."/>
            <person name="Yuki M."/>
            <person name="Kudo T."/>
        </authorList>
    </citation>
    <scope>NUCLEOTIDE SEQUENCE [LARGE SCALE GENOMIC DNA]</scope>
    <source>
        <strain evidence="1 2">Bv016</strain>
    </source>
</reference>
<dbReference type="GeneID" id="95451904"/>
<protein>
    <recommendedName>
        <fullName evidence="3">ParA family protein</fullName>
    </recommendedName>
</protein>
<gene>
    <name evidence="1" type="ORF">E5083_30500</name>
</gene>
<evidence type="ECO:0000313" key="1">
    <source>
        <dbReference type="EMBL" id="TGN72265.1"/>
    </source>
</evidence>
<organism evidence="1 2">
    <name type="scientific">Streptomyces bauhiniae</name>
    <dbReference type="NCBI Taxonomy" id="2340725"/>
    <lineage>
        <taxon>Bacteria</taxon>
        <taxon>Bacillati</taxon>
        <taxon>Actinomycetota</taxon>
        <taxon>Actinomycetes</taxon>
        <taxon>Kitasatosporales</taxon>
        <taxon>Streptomycetaceae</taxon>
        <taxon>Streptomyces</taxon>
    </lineage>
</organism>
<name>A0A4Z1CU56_9ACTN</name>
<dbReference type="RefSeq" id="WP_135788911.1">
    <property type="nucleotide sequence ID" value="NZ_SRRT01000013.1"/>
</dbReference>
<evidence type="ECO:0000313" key="2">
    <source>
        <dbReference type="Proteomes" id="UP000298159"/>
    </source>
</evidence>
<keyword evidence="2" id="KW-1185">Reference proteome</keyword>